<reference evidence="6" key="1">
    <citation type="submission" date="2025-08" db="UniProtKB">
        <authorList>
            <consortium name="RefSeq"/>
        </authorList>
    </citation>
    <scope>IDENTIFICATION</scope>
    <source>
        <tissue evidence="6">Total insect</tissue>
    </source>
</reference>
<evidence type="ECO:0000313" key="6">
    <source>
        <dbReference type="RefSeq" id="XP_034245277.1"/>
    </source>
</evidence>
<dbReference type="FunCoup" id="A0A6P8ZBK1">
    <property type="interactions" value="41"/>
</dbReference>
<keyword evidence="5" id="KW-1185">Reference proteome</keyword>
<name>A0A6P8ZBK1_THRPL</name>
<feature type="compositionally biased region" description="Polar residues" evidence="4">
    <location>
        <begin position="424"/>
        <end position="441"/>
    </location>
</feature>
<dbReference type="InParanoid" id="A0A6P8ZBK1"/>
<dbReference type="AlphaFoldDB" id="A0A6P8ZBK1"/>
<protein>
    <submittedName>
        <fullName evidence="6">Coiled-coil domain-containing protein 149</fullName>
    </submittedName>
</protein>
<organism evidence="6">
    <name type="scientific">Thrips palmi</name>
    <name type="common">Melon thrips</name>
    <dbReference type="NCBI Taxonomy" id="161013"/>
    <lineage>
        <taxon>Eukaryota</taxon>
        <taxon>Metazoa</taxon>
        <taxon>Ecdysozoa</taxon>
        <taxon>Arthropoda</taxon>
        <taxon>Hexapoda</taxon>
        <taxon>Insecta</taxon>
        <taxon>Pterygota</taxon>
        <taxon>Neoptera</taxon>
        <taxon>Paraneoptera</taxon>
        <taxon>Thysanoptera</taxon>
        <taxon>Terebrantia</taxon>
        <taxon>Thripoidea</taxon>
        <taxon>Thripidae</taxon>
        <taxon>Thrips</taxon>
    </lineage>
</organism>
<dbReference type="Pfam" id="PF09789">
    <property type="entry name" value="CC149"/>
    <property type="match status" value="1"/>
</dbReference>
<feature type="region of interest" description="Disordered" evidence="4">
    <location>
        <begin position="421"/>
        <end position="441"/>
    </location>
</feature>
<dbReference type="Gene3D" id="1.10.287.1490">
    <property type="match status" value="1"/>
</dbReference>
<evidence type="ECO:0000256" key="2">
    <source>
        <dbReference type="ARBA" id="ARBA00023054"/>
    </source>
</evidence>
<feature type="compositionally biased region" description="Basic and acidic residues" evidence="4">
    <location>
        <begin position="376"/>
        <end position="387"/>
    </location>
</feature>
<dbReference type="OrthoDB" id="5917629at2759"/>
<feature type="coiled-coil region" evidence="3">
    <location>
        <begin position="33"/>
        <end position="60"/>
    </location>
</feature>
<evidence type="ECO:0000256" key="1">
    <source>
        <dbReference type="ARBA" id="ARBA00005872"/>
    </source>
</evidence>
<gene>
    <name evidence="6" type="primary">LOC117647570</name>
</gene>
<comment type="similarity">
    <text evidence="1">Belongs to the CCDC149 family.</text>
</comment>
<evidence type="ECO:0000313" key="5">
    <source>
        <dbReference type="Proteomes" id="UP000515158"/>
    </source>
</evidence>
<keyword evidence="2 3" id="KW-0175">Coiled coil</keyword>
<feature type="region of interest" description="Disordered" evidence="4">
    <location>
        <begin position="376"/>
        <end position="405"/>
    </location>
</feature>
<dbReference type="RefSeq" id="XP_034245277.1">
    <property type="nucleotide sequence ID" value="XM_034389386.1"/>
</dbReference>
<dbReference type="Proteomes" id="UP000515158">
    <property type="component" value="Unplaced"/>
</dbReference>
<feature type="coiled-coil region" evidence="3">
    <location>
        <begin position="90"/>
        <end position="187"/>
    </location>
</feature>
<proteinExistence type="inferred from homology"/>
<dbReference type="KEGG" id="tpal:117647570"/>
<evidence type="ECO:0000256" key="3">
    <source>
        <dbReference type="SAM" id="Coils"/>
    </source>
</evidence>
<dbReference type="GeneID" id="117647570"/>
<dbReference type="PANTHER" id="PTHR21682:SF2">
    <property type="entry name" value="COILED-COIL DOMAIN-CONTAINING PROTEIN 149"/>
    <property type="match status" value="1"/>
</dbReference>
<dbReference type="PANTHER" id="PTHR21682">
    <property type="entry name" value="COILED-COIL DOMAIN-CONTAINING PROTEIN 149"/>
    <property type="match status" value="1"/>
</dbReference>
<evidence type="ECO:0000256" key="4">
    <source>
        <dbReference type="SAM" id="MobiDB-lite"/>
    </source>
</evidence>
<accession>A0A6P8ZBK1</accession>
<dbReference type="InterPro" id="IPR019179">
    <property type="entry name" value="CC149"/>
</dbReference>
<sequence>MESYVEGCASENAMLRRKLQSKTEAVLILSKDLNKCRSERDQFKLLVDELQHRLASIKRNVHNKGLYRVALYTEDEEDGFRPGVTVAEMLRDAQKRNKALRMEIDDLKQQLSDAREDMEALRSNYARHRCGNSCRWEGQAFPNHPKEELIQQLETLDTKCSQLQVNLQALLDEKEELKQECDTYKFKVHRLNYELSSLLKSKQNNIDIDALVTENRYLHDRLLQSQEEIEVIQRSLQKYKAAFDQTNKSSNSQRKISATLSPANRFISQSQVRELLEAVSHPMKSSTPAFMESMRNVCQALFDSLEDKSLRLVHQKKANRILAKRIVELESLAGEQGTPVFPSMLLLEGYSESDAANTLEKFKLPEKEVKINKEAAPENKENCDVKKKSTWRKSSSSSEVEDFQPLPPGVRVLVEQALEELRQENSQPEKVNVALSTKENL</sequence>